<reference evidence="1 2" key="1">
    <citation type="submission" date="2018-02" db="EMBL/GenBank/DDBJ databases">
        <title>Genomic Encyclopedia of Archaeal and Bacterial Type Strains, Phase II (KMG-II): from individual species to whole genera.</title>
        <authorList>
            <person name="Goeker M."/>
        </authorList>
    </citation>
    <scope>NUCLEOTIDE SEQUENCE [LARGE SCALE GENOMIC DNA]</scope>
    <source>
        <strain evidence="1 2">DSM 18921</strain>
    </source>
</reference>
<dbReference type="OrthoDB" id="7593450at2"/>
<name>A0A2S8SA29_9RHOB</name>
<organism evidence="1 2">
    <name type="scientific">Albidovulum denitrificans</name>
    <dbReference type="NCBI Taxonomy" id="404881"/>
    <lineage>
        <taxon>Bacteria</taxon>
        <taxon>Pseudomonadati</taxon>
        <taxon>Pseudomonadota</taxon>
        <taxon>Alphaproteobacteria</taxon>
        <taxon>Rhodobacterales</taxon>
        <taxon>Paracoccaceae</taxon>
        <taxon>Albidovulum</taxon>
    </lineage>
</organism>
<dbReference type="Pfam" id="PF06041">
    <property type="entry name" value="DUF924"/>
    <property type="match status" value="1"/>
</dbReference>
<keyword evidence="2" id="KW-1185">Reference proteome</keyword>
<dbReference type="InterPro" id="IPR011990">
    <property type="entry name" value="TPR-like_helical_dom_sf"/>
</dbReference>
<gene>
    <name evidence="1" type="ORF">LX70_01458</name>
</gene>
<proteinExistence type="predicted"/>
<evidence type="ECO:0000313" key="2">
    <source>
        <dbReference type="Proteomes" id="UP000238338"/>
    </source>
</evidence>
<accession>A0A2S8SA29</accession>
<dbReference type="Proteomes" id="UP000238338">
    <property type="component" value="Unassembled WGS sequence"/>
</dbReference>
<comment type="caution">
    <text evidence="1">The sequence shown here is derived from an EMBL/GenBank/DDBJ whole genome shotgun (WGS) entry which is preliminary data.</text>
</comment>
<protein>
    <submittedName>
        <fullName evidence="1">Uncharacterized protein (DUF924 family)</fullName>
    </submittedName>
</protein>
<dbReference type="Gene3D" id="1.25.40.10">
    <property type="entry name" value="Tetratricopeptide repeat domain"/>
    <property type="match status" value="1"/>
</dbReference>
<evidence type="ECO:0000313" key="1">
    <source>
        <dbReference type="EMBL" id="PQV57652.1"/>
    </source>
</evidence>
<dbReference type="RefSeq" id="WP_105513883.1">
    <property type="nucleotide sequence ID" value="NZ_PVEP01000002.1"/>
</dbReference>
<dbReference type="AlphaFoldDB" id="A0A2S8SA29"/>
<sequence length="192" mass="21939">MSEPEAIIEFWLHEVGEGGWYTAVDEVDAEIRARFLPAWEAAERGERDFWLNGPRGSLAYMILTDQFPRNMFRGDPRSFATDARARAGAQVAIDHGWDMAIPEPQRVFFYMPFEHSEDMADQDRSIDLMTQKMPEHGAEFGLHARAHAEVIRRYGRFPFRNAALGRQSTPEEVTFLEKGGYGAIVEDLKQAD</sequence>
<dbReference type="Gene3D" id="1.20.58.320">
    <property type="entry name" value="TPR-like"/>
    <property type="match status" value="1"/>
</dbReference>
<dbReference type="EMBL" id="PVEP01000002">
    <property type="protein sequence ID" value="PQV57652.1"/>
    <property type="molecule type" value="Genomic_DNA"/>
</dbReference>
<dbReference type="SUPFAM" id="SSF48452">
    <property type="entry name" value="TPR-like"/>
    <property type="match status" value="1"/>
</dbReference>
<dbReference type="InterPro" id="IPR010323">
    <property type="entry name" value="DUF924"/>
</dbReference>